<dbReference type="Proteomes" id="UP000007431">
    <property type="component" value="Unassembled WGS sequence"/>
</dbReference>
<sequence>MPGVECNFLAPILPTARIRTLLFYRSAISELYHMGHTFLSSFSSITKLHIRADLQETQGRDEDFLQTLQSLSPQLSGGLALLCVFRDPLTYLPLFSRLSQILNIVTLHISFAYPFLPDDPHRASYTAPTFPSLQNLRLFNCSVDFVVDVLRASPAHQLRLIRVSLYPFDPVTEIAPLVQAIYERCDRERLRVLVIKSVRLPGNVEKEMEHLRPLRVFKKLTTSYFNCARLLSADLEADVIPGCTSVTPTT</sequence>
<reference evidence="1 2" key="1">
    <citation type="journal article" date="2010" name="Nat. Biotechnol.">
        <title>Genome sequence of the model mushroom Schizophyllum commune.</title>
        <authorList>
            <person name="Ohm R.A."/>
            <person name="de Jong J.F."/>
            <person name="Lugones L.G."/>
            <person name="Aerts A."/>
            <person name="Kothe E."/>
            <person name="Stajich J.E."/>
            <person name="de Vries R.P."/>
            <person name="Record E."/>
            <person name="Levasseur A."/>
            <person name="Baker S.E."/>
            <person name="Bartholomew K.A."/>
            <person name="Coutinho P.M."/>
            <person name="Erdmann S."/>
            <person name="Fowler T.J."/>
            <person name="Gathman A.C."/>
            <person name="Lombard V."/>
            <person name="Henrissat B."/>
            <person name="Knabe N."/>
            <person name="Kuees U."/>
            <person name="Lilly W.W."/>
            <person name="Lindquist E."/>
            <person name="Lucas S."/>
            <person name="Magnuson J.K."/>
            <person name="Piumi F."/>
            <person name="Raudaskoski M."/>
            <person name="Salamov A."/>
            <person name="Schmutz J."/>
            <person name="Schwarze F.W.M.R."/>
            <person name="vanKuyk P.A."/>
            <person name="Horton J.S."/>
            <person name="Grigoriev I.V."/>
            <person name="Woesten H.A.B."/>
        </authorList>
    </citation>
    <scope>NUCLEOTIDE SEQUENCE [LARGE SCALE GENOMIC DNA]</scope>
    <source>
        <strain evidence="2">H4-8 / FGSC 9210</strain>
    </source>
</reference>
<dbReference type="OrthoDB" id="10334728at2759"/>
<organism evidence="2">
    <name type="scientific">Schizophyllum commune (strain H4-8 / FGSC 9210)</name>
    <name type="common">Split gill fungus</name>
    <dbReference type="NCBI Taxonomy" id="578458"/>
    <lineage>
        <taxon>Eukaryota</taxon>
        <taxon>Fungi</taxon>
        <taxon>Dikarya</taxon>
        <taxon>Basidiomycota</taxon>
        <taxon>Agaricomycotina</taxon>
        <taxon>Agaricomycetes</taxon>
        <taxon>Agaricomycetidae</taxon>
        <taxon>Agaricales</taxon>
        <taxon>Schizophyllaceae</taxon>
        <taxon>Schizophyllum</taxon>
    </lineage>
</organism>
<name>D8Q5H0_SCHCM</name>
<dbReference type="VEuPathDB" id="FungiDB:SCHCODRAFT_01299826"/>
<dbReference type="KEGG" id="scm:SCHCO_01299826"/>
<evidence type="ECO:0008006" key="3">
    <source>
        <dbReference type="Google" id="ProtNLM"/>
    </source>
</evidence>
<dbReference type="HOGENOM" id="CLU_1111896_0_0_1"/>
<gene>
    <name evidence="1" type="ORF">SCHCODRAFT_109215</name>
</gene>
<keyword evidence="2" id="KW-1185">Reference proteome</keyword>
<accession>D8Q5H0</accession>
<feature type="non-terminal residue" evidence="1">
    <location>
        <position position="250"/>
    </location>
</feature>
<protein>
    <recommendedName>
        <fullName evidence="3">F-box domain-containing protein</fullName>
    </recommendedName>
</protein>
<proteinExistence type="predicted"/>
<dbReference type="EMBL" id="GL377306">
    <property type="protein sequence ID" value="EFI96966.1"/>
    <property type="molecule type" value="Genomic_DNA"/>
</dbReference>
<dbReference type="InParanoid" id="D8Q5H0"/>
<evidence type="ECO:0000313" key="1">
    <source>
        <dbReference type="EMBL" id="EFI96966.1"/>
    </source>
</evidence>
<dbReference type="RefSeq" id="XP_003031869.1">
    <property type="nucleotide sequence ID" value="XM_003031823.1"/>
</dbReference>
<evidence type="ECO:0000313" key="2">
    <source>
        <dbReference type="Proteomes" id="UP000007431"/>
    </source>
</evidence>
<dbReference type="AlphaFoldDB" id="D8Q5H0"/>
<dbReference type="GeneID" id="9596397"/>